<evidence type="ECO:0000313" key="4">
    <source>
        <dbReference type="Proteomes" id="UP001064933"/>
    </source>
</evidence>
<feature type="chain" id="PRO_5045307172" description="L,D-transpeptidase" evidence="2">
    <location>
        <begin position="17"/>
        <end position="286"/>
    </location>
</feature>
<dbReference type="RefSeq" id="WP_261757509.1">
    <property type="nucleotide sequence ID" value="NZ_CP104562.2"/>
</dbReference>
<proteinExistence type="predicted"/>
<organism evidence="3 4">
    <name type="scientific">Roseateles amylovorans</name>
    <dbReference type="NCBI Taxonomy" id="2978473"/>
    <lineage>
        <taxon>Bacteria</taxon>
        <taxon>Pseudomonadati</taxon>
        <taxon>Pseudomonadota</taxon>
        <taxon>Betaproteobacteria</taxon>
        <taxon>Burkholderiales</taxon>
        <taxon>Sphaerotilaceae</taxon>
        <taxon>Roseateles</taxon>
    </lineage>
</organism>
<evidence type="ECO:0008006" key="5">
    <source>
        <dbReference type="Google" id="ProtNLM"/>
    </source>
</evidence>
<keyword evidence="2" id="KW-0732">Signal</keyword>
<evidence type="ECO:0000256" key="1">
    <source>
        <dbReference type="SAM" id="MobiDB-lite"/>
    </source>
</evidence>
<gene>
    <name evidence="3" type="ORF">N4261_22675</name>
</gene>
<keyword evidence="4" id="KW-1185">Reference proteome</keyword>
<name>A0ABY6AZB7_9BURK</name>
<reference evidence="3" key="1">
    <citation type="submission" date="2022-10" db="EMBL/GenBank/DDBJ databases">
        <title>Characterization and whole genome sequencing of a new Roseateles species, isolated from fresh water.</title>
        <authorList>
            <person name="Guliayeva D.Y."/>
            <person name="Akhremchuk A.E."/>
            <person name="Sikolenko M.A."/>
            <person name="Valentovich L.N."/>
            <person name="Sidarenka A.V."/>
        </authorList>
    </citation>
    <scope>NUCLEOTIDE SEQUENCE</scope>
    <source>
        <strain evidence="3">BIM B-1768</strain>
    </source>
</reference>
<sequence length="286" mass="29466">MWAVVATLGLAGAACAADRDVAAPSGDALPAPMRAPLPSSLPTARHPAHLQVRADGVAHTAPAPGMRQVDFRGVTVSESARQMAQRAFESGDAKNLPFAVVDKKEARLLVFSADGRLVGGTPALLGLARGDDVAPDVGRMVATGIPPALRTTPSGRYDTQPGVNLKGEAVIWVDYDAAFAIHRLRPSPAVERRAERLASASPDDNRISLGCVIVTGDFFDRVVRPVLGQGAAVVYVLPEPIEAGEGAVAMNEVGRSALLGATPSTVPGHSGSAGAAVRLTSPNGRI</sequence>
<feature type="region of interest" description="Disordered" evidence="1">
    <location>
        <begin position="264"/>
        <end position="286"/>
    </location>
</feature>
<evidence type="ECO:0000256" key="2">
    <source>
        <dbReference type="SAM" id="SignalP"/>
    </source>
</evidence>
<dbReference type="Proteomes" id="UP001064933">
    <property type="component" value="Chromosome"/>
</dbReference>
<feature type="signal peptide" evidence="2">
    <location>
        <begin position="1"/>
        <end position="16"/>
    </location>
</feature>
<evidence type="ECO:0000313" key="3">
    <source>
        <dbReference type="EMBL" id="UXH77754.1"/>
    </source>
</evidence>
<protein>
    <recommendedName>
        <fullName evidence="5">L,D-transpeptidase</fullName>
    </recommendedName>
</protein>
<accession>A0ABY6AZB7</accession>
<dbReference type="EMBL" id="CP104562">
    <property type="protein sequence ID" value="UXH77754.1"/>
    <property type="molecule type" value="Genomic_DNA"/>
</dbReference>